<dbReference type="RefSeq" id="WP_247342675.1">
    <property type="nucleotide sequence ID" value="NZ_CP095550.1"/>
</dbReference>
<reference evidence="4" key="1">
    <citation type="journal article" date="2019" name="Int. J. Syst. Evol. Microbiol.">
        <title>The Global Catalogue of Microorganisms (GCM) 10K type strain sequencing project: providing services to taxonomists for standard genome sequencing and annotation.</title>
        <authorList>
            <consortium name="The Broad Institute Genomics Platform"/>
            <consortium name="The Broad Institute Genome Sequencing Center for Infectious Disease"/>
            <person name="Wu L."/>
            <person name="Ma J."/>
        </authorList>
    </citation>
    <scope>NUCLEOTIDE SEQUENCE [LARGE SCALE GENOMIC DNA]</scope>
    <source>
        <strain evidence="4">CGMCC 1.15474</strain>
    </source>
</reference>
<feature type="signal peptide" evidence="2">
    <location>
        <begin position="1"/>
        <end position="17"/>
    </location>
</feature>
<proteinExistence type="predicted"/>
<name>A0ABW5BQ92_9BACI</name>
<evidence type="ECO:0000256" key="1">
    <source>
        <dbReference type="SAM" id="MobiDB-lite"/>
    </source>
</evidence>
<feature type="compositionally biased region" description="Basic and acidic residues" evidence="1">
    <location>
        <begin position="85"/>
        <end position="104"/>
    </location>
</feature>
<sequence>MKKLKKILFFNTTLLLAGLLLIGCSDEKNTVSNTDTTDKKSTIETNSSTESENSHTEENYNDTLSETIKNEKFRADSVNEEDELYKDSSYKESESTVSDVKESQEDTNLNENGDQEKEKENNSSTQSKNQQIHDSATAEEKQKAVSLVKSYLRDRGELEEDENHFVEYDGMINEYIIVRYSTLLSGHSSTNGRYAVDLMKDEVKDITSIDDLDKLFN</sequence>
<evidence type="ECO:0000313" key="4">
    <source>
        <dbReference type="Proteomes" id="UP001597318"/>
    </source>
</evidence>
<feature type="region of interest" description="Disordered" evidence="1">
    <location>
        <begin position="28"/>
        <end position="141"/>
    </location>
</feature>
<feature type="chain" id="PRO_5045064757" description="Lipoprotein" evidence="2">
    <location>
        <begin position="18"/>
        <end position="217"/>
    </location>
</feature>
<dbReference type="EMBL" id="JBHUIK010000001">
    <property type="protein sequence ID" value="MFD2212287.1"/>
    <property type="molecule type" value="Genomic_DNA"/>
</dbReference>
<dbReference type="PROSITE" id="PS51257">
    <property type="entry name" value="PROKAR_LIPOPROTEIN"/>
    <property type="match status" value="1"/>
</dbReference>
<dbReference type="Proteomes" id="UP001597318">
    <property type="component" value="Unassembled WGS sequence"/>
</dbReference>
<feature type="compositionally biased region" description="Basic and acidic residues" evidence="1">
    <location>
        <begin position="68"/>
        <end position="77"/>
    </location>
</feature>
<evidence type="ECO:0000256" key="2">
    <source>
        <dbReference type="SAM" id="SignalP"/>
    </source>
</evidence>
<gene>
    <name evidence="3" type="ORF">ACFSKK_01015</name>
</gene>
<keyword evidence="2" id="KW-0732">Signal</keyword>
<evidence type="ECO:0000313" key="3">
    <source>
        <dbReference type="EMBL" id="MFD2212287.1"/>
    </source>
</evidence>
<accession>A0ABW5BQ92</accession>
<feature type="compositionally biased region" description="Polar residues" evidence="1">
    <location>
        <begin position="122"/>
        <end position="134"/>
    </location>
</feature>
<organism evidence="3 4">
    <name type="scientific">Metabacillus endolithicus</name>
    <dbReference type="NCBI Taxonomy" id="1535204"/>
    <lineage>
        <taxon>Bacteria</taxon>
        <taxon>Bacillati</taxon>
        <taxon>Bacillota</taxon>
        <taxon>Bacilli</taxon>
        <taxon>Bacillales</taxon>
        <taxon>Bacillaceae</taxon>
        <taxon>Metabacillus</taxon>
    </lineage>
</organism>
<evidence type="ECO:0008006" key="5">
    <source>
        <dbReference type="Google" id="ProtNLM"/>
    </source>
</evidence>
<keyword evidence="4" id="KW-1185">Reference proteome</keyword>
<comment type="caution">
    <text evidence="3">The sequence shown here is derived from an EMBL/GenBank/DDBJ whole genome shotgun (WGS) entry which is preliminary data.</text>
</comment>
<protein>
    <recommendedName>
        <fullName evidence="5">Lipoprotein</fullName>
    </recommendedName>
</protein>